<evidence type="ECO:0000256" key="7">
    <source>
        <dbReference type="ARBA" id="ARBA00022777"/>
    </source>
</evidence>
<dbReference type="GO" id="GO:0005634">
    <property type="term" value="C:nucleus"/>
    <property type="evidence" value="ECO:0007669"/>
    <property type="project" value="TreeGrafter"/>
</dbReference>
<comment type="catalytic activity">
    <reaction evidence="10">
        <text>L-seryl-[protein] + ATP = O-phospho-L-seryl-[protein] + ADP + H(+)</text>
        <dbReference type="Rhea" id="RHEA:17989"/>
        <dbReference type="Rhea" id="RHEA-COMP:9863"/>
        <dbReference type="Rhea" id="RHEA-COMP:11604"/>
        <dbReference type="ChEBI" id="CHEBI:15378"/>
        <dbReference type="ChEBI" id="CHEBI:29999"/>
        <dbReference type="ChEBI" id="CHEBI:30616"/>
        <dbReference type="ChEBI" id="CHEBI:83421"/>
        <dbReference type="ChEBI" id="CHEBI:456216"/>
        <dbReference type="EC" id="2.7.11.1"/>
    </reaction>
</comment>
<dbReference type="EC" id="2.7.11.1" evidence="2"/>
<accession>A0A7R8WCK1</accession>
<dbReference type="InterPro" id="IPR022495">
    <property type="entry name" value="Bud32"/>
</dbReference>
<keyword evidence="5" id="KW-0819">tRNA processing</keyword>
<name>A0A7R8WCK1_9CRUS</name>
<keyword evidence="3" id="KW-0723">Serine/threonine-protein kinase</keyword>
<dbReference type="GO" id="GO:0005829">
    <property type="term" value="C:cytosol"/>
    <property type="evidence" value="ECO:0007669"/>
    <property type="project" value="TreeGrafter"/>
</dbReference>
<proteinExistence type="inferred from homology"/>
<dbReference type="AlphaFoldDB" id="A0A7R8WCK1"/>
<reference evidence="11" key="1">
    <citation type="submission" date="2020-11" db="EMBL/GenBank/DDBJ databases">
        <authorList>
            <person name="Tran Van P."/>
        </authorList>
    </citation>
    <scope>NUCLEOTIDE SEQUENCE</scope>
</reference>
<dbReference type="PANTHER" id="PTHR12209:SF0">
    <property type="entry name" value="EKC_KEOPS COMPLEX SUBUNIT TP53RK"/>
    <property type="match status" value="1"/>
</dbReference>
<evidence type="ECO:0000256" key="9">
    <source>
        <dbReference type="ARBA" id="ARBA00047899"/>
    </source>
</evidence>
<keyword evidence="7" id="KW-0418">Kinase</keyword>
<dbReference type="FunFam" id="3.30.200.20:FF:000201">
    <property type="entry name" value="TP53-regulating kinase isoform X1"/>
    <property type="match status" value="1"/>
</dbReference>
<dbReference type="GO" id="GO:0004674">
    <property type="term" value="F:protein serine/threonine kinase activity"/>
    <property type="evidence" value="ECO:0007669"/>
    <property type="project" value="UniProtKB-KW"/>
</dbReference>
<protein>
    <recommendedName>
        <fullName evidence="2">non-specific serine/threonine protein kinase</fullName>
        <ecNumber evidence="2">2.7.11.1</ecNumber>
    </recommendedName>
</protein>
<dbReference type="PROSITE" id="PS50011">
    <property type="entry name" value="PROTEIN_KINASE_DOM"/>
    <property type="match status" value="1"/>
</dbReference>
<dbReference type="GO" id="GO:0070525">
    <property type="term" value="P:tRNA threonylcarbamoyladenosine metabolic process"/>
    <property type="evidence" value="ECO:0007669"/>
    <property type="project" value="TreeGrafter"/>
</dbReference>
<dbReference type="Gene3D" id="3.30.200.20">
    <property type="entry name" value="Phosphorylase Kinase, domain 1"/>
    <property type="match status" value="1"/>
</dbReference>
<evidence type="ECO:0000256" key="8">
    <source>
        <dbReference type="ARBA" id="ARBA00022840"/>
    </source>
</evidence>
<evidence type="ECO:0000313" key="11">
    <source>
        <dbReference type="EMBL" id="CAD7228491.1"/>
    </source>
</evidence>
<dbReference type="GO" id="GO:0008033">
    <property type="term" value="P:tRNA processing"/>
    <property type="evidence" value="ECO:0007669"/>
    <property type="project" value="UniProtKB-KW"/>
</dbReference>
<evidence type="ECO:0000256" key="5">
    <source>
        <dbReference type="ARBA" id="ARBA00022694"/>
    </source>
</evidence>
<dbReference type="Pfam" id="PF06293">
    <property type="entry name" value="Kdo"/>
    <property type="match status" value="1"/>
</dbReference>
<evidence type="ECO:0000256" key="4">
    <source>
        <dbReference type="ARBA" id="ARBA00022679"/>
    </source>
</evidence>
<dbReference type="PANTHER" id="PTHR12209">
    <property type="entry name" value="NON-SPECIFIC SERINE/THREONINE PROTEIN KINASE"/>
    <property type="match status" value="1"/>
</dbReference>
<dbReference type="InterPro" id="IPR011009">
    <property type="entry name" value="Kinase-like_dom_sf"/>
</dbReference>
<dbReference type="InterPro" id="IPR000719">
    <property type="entry name" value="Prot_kinase_dom"/>
</dbReference>
<evidence type="ECO:0000256" key="6">
    <source>
        <dbReference type="ARBA" id="ARBA00022741"/>
    </source>
</evidence>
<dbReference type="GO" id="GO:0005524">
    <property type="term" value="F:ATP binding"/>
    <property type="evidence" value="ECO:0007669"/>
    <property type="project" value="UniProtKB-KW"/>
</dbReference>
<dbReference type="PROSITE" id="PS00109">
    <property type="entry name" value="PROTEIN_KINASE_TYR"/>
    <property type="match status" value="1"/>
</dbReference>
<keyword evidence="6" id="KW-0547">Nucleotide-binding</keyword>
<dbReference type="EMBL" id="OB661558">
    <property type="protein sequence ID" value="CAD7228491.1"/>
    <property type="molecule type" value="Genomic_DNA"/>
</dbReference>
<evidence type="ECO:0000256" key="2">
    <source>
        <dbReference type="ARBA" id="ARBA00012513"/>
    </source>
</evidence>
<dbReference type="SUPFAM" id="SSF56112">
    <property type="entry name" value="Protein kinase-like (PK-like)"/>
    <property type="match status" value="1"/>
</dbReference>
<evidence type="ECO:0000256" key="10">
    <source>
        <dbReference type="ARBA" id="ARBA00048679"/>
    </source>
</evidence>
<keyword evidence="4" id="KW-0808">Transferase</keyword>
<comment type="catalytic activity">
    <reaction evidence="9">
        <text>L-threonyl-[protein] + ATP = O-phospho-L-threonyl-[protein] + ADP + H(+)</text>
        <dbReference type="Rhea" id="RHEA:46608"/>
        <dbReference type="Rhea" id="RHEA-COMP:11060"/>
        <dbReference type="Rhea" id="RHEA-COMP:11605"/>
        <dbReference type="ChEBI" id="CHEBI:15378"/>
        <dbReference type="ChEBI" id="CHEBI:30013"/>
        <dbReference type="ChEBI" id="CHEBI:30616"/>
        <dbReference type="ChEBI" id="CHEBI:61977"/>
        <dbReference type="ChEBI" id="CHEBI:456216"/>
        <dbReference type="EC" id="2.7.11.1"/>
    </reaction>
</comment>
<sequence>MSSESAASVVNAAGDTHPFKQGAEARLYRGSFFSRPCIVKERFPKAYRHPELDNLLTKERIKAEVRALTKCREIDVPTPLVYFLDLINSRIVMEDLVGCVTVRDYIYQVEKEAASLSSDEMSEVIQCLGRRIGKVLKKLHENNIIHGDLTTSNMLLRQLPNLKESELVMIDFGLSSTGSATPEDMGVDLYVLERAILSTHPKMEELFQRILESYDPPKAVKEKFEEVRARGRKRTMVG</sequence>
<keyword evidence="8" id="KW-0067">ATP-binding</keyword>
<gene>
    <name evidence="11" type="ORF">CTOB1V02_LOCUS6373</name>
</gene>
<evidence type="ECO:0000256" key="1">
    <source>
        <dbReference type="ARBA" id="ARBA00010630"/>
    </source>
</evidence>
<evidence type="ECO:0000256" key="3">
    <source>
        <dbReference type="ARBA" id="ARBA00022527"/>
    </source>
</evidence>
<dbReference type="NCBIfam" id="TIGR03724">
    <property type="entry name" value="arch_bud32"/>
    <property type="match status" value="1"/>
</dbReference>
<dbReference type="OrthoDB" id="3399at2759"/>
<dbReference type="InterPro" id="IPR008266">
    <property type="entry name" value="Tyr_kinase_AS"/>
</dbReference>
<comment type="similarity">
    <text evidence="1">Belongs to the protein kinase superfamily. BUD32 family.</text>
</comment>
<dbReference type="GO" id="GO:0000408">
    <property type="term" value="C:EKC/KEOPS complex"/>
    <property type="evidence" value="ECO:0007669"/>
    <property type="project" value="UniProtKB-ARBA"/>
</dbReference>
<organism evidence="11">
    <name type="scientific">Cyprideis torosa</name>
    <dbReference type="NCBI Taxonomy" id="163714"/>
    <lineage>
        <taxon>Eukaryota</taxon>
        <taxon>Metazoa</taxon>
        <taxon>Ecdysozoa</taxon>
        <taxon>Arthropoda</taxon>
        <taxon>Crustacea</taxon>
        <taxon>Oligostraca</taxon>
        <taxon>Ostracoda</taxon>
        <taxon>Podocopa</taxon>
        <taxon>Podocopida</taxon>
        <taxon>Cytherocopina</taxon>
        <taxon>Cytheroidea</taxon>
        <taxon>Cytherideidae</taxon>
        <taxon>Cyprideis</taxon>
    </lineage>
</organism>
<dbReference type="Gene3D" id="1.10.510.10">
    <property type="entry name" value="Transferase(Phosphotransferase) domain 1"/>
    <property type="match status" value="1"/>
</dbReference>